<gene>
    <name evidence="2" type="ORF">DES47_12017</name>
</gene>
<accession>A0A4R6QC54</accession>
<name>A0A4R6QC54_9BURK</name>
<dbReference type="OrthoDB" id="6073217at2"/>
<dbReference type="AlphaFoldDB" id="A0A4R6QC54"/>
<evidence type="ECO:0000259" key="1">
    <source>
        <dbReference type="SMART" id="SM01008"/>
    </source>
</evidence>
<dbReference type="SUPFAM" id="SSF56003">
    <property type="entry name" value="Molybdenum cofactor-binding domain"/>
    <property type="match status" value="2"/>
</dbReference>
<dbReference type="InterPro" id="IPR052516">
    <property type="entry name" value="N-heterocyclic_Hydroxylase"/>
</dbReference>
<dbReference type="InParanoid" id="A0A4R6QC54"/>
<dbReference type="InterPro" id="IPR012368">
    <property type="entry name" value="OxRdtase_Mopterin-bd_su_IorB"/>
</dbReference>
<keyword evidence="3" id="KW-1185">Reference proteome</keyword>
<dbReference type="GO" id="GO:0016491">
    <property type="term" value="F:oxidoreductase activity"/>
    <property type="evidence" value="ECO:0007669"/>
    <property type="project" value="InterPro"/>
</dbReference>
<dbReference type="SMART" id="SM01008">
    <property type="entry name" value="Ald_Xan_dh_C"/>
    <property type="match status" value="1"/>
</dbReference>
<dbReference type="InterPro" id="IPR000674">
    <property type="entry name" value="Ald_Oxase/Xan_DH_a/b"/>
</dbReference>
<dbReference type="PANTHER" id="PTHR47495">
    <property type="entry name" value="ALDEHYDE DEHYDROGENASE"/>
    <property type="match status" value="1"/>
</dbReference>
<sequence length="723" mass="77758">MKRRNFLQVSALAGGGLMLGLVPEREAAADEAFAPNAYISIDSAGLVTLLAKNPDMGQGVKTSLPMLLAEELDVDFARVRVLQAGANARMADQGSGGSQSVPQSWDQLRRAGAAARQMLMLAAAERWGVAVAELSTDKGQVLHAPSGRRAGYGELAAAAARLKAPDPAGLKLKPRAEFKLLGRRVAQVDSAEIVRGTSLFCGDTQRPGLLHAVIAKSPVFGAKPLSANLEQIKAMAGVRDAFLVEGDADALRPIPQDRPFRSLQPFVAIVATSTWAALKAKQALKVQWDDNAYKQHSSAAYRATALQRLAESGELWRDDGDVPGELARAAKLVEATYELPILAHTTMEPMSCFAEPTLEGGLRLIAPCQFPGIAVLAVQAVLGVPAAKVEVQIARLGGGFGRRFESDFVLEAGTIAQRMKAPIQLMYTREDDMRHDFYRPFGWQRLRGGLDAQGRLQALHVKHARHAFRDPVTPKLRASLYPARFVPNYRVEVAMVDSNLPAGAYRAPGSNLNAFMLESFTDELAHAAGQDPLAFRLALLGEDRELKEPDFSPTRMKGVLRLAAEKAGWGRKLPRGSGMGLAAYFSHGGYIAHVVELSVSRTGGVAVQRVTSAVDVGPIVNLSGAEQQVQGSVIDGLSSSLWQEITVENGAVVQGSFDDNPHLRMPEVPPRIDVHFIQRDMAPTGLGEPAFPPLPPALGNAIFAATGKRVRSLPLRKHDLSWS</sequence>
<dbReference type="PANTHER" id="PTHR47495:SF2">
    <property type="entry name" value="ALDEHYDE DEHYDROGENASE"/>
    <property type="match status" value="1"/>
</dbReference>
<dbReference type="InterPro" id="IPR006311">
    <property type="entry name" value="TAT_signal"/>
</dbReference>
<dbReference type="EMBL" id="SNXS01000020">
    <property type="protein sequence ID" value="TDP58919.1"/>
    <property type="molecule type" value="Genomic_DNA"/>
</dbReference>
<dbReference type="PROSITE" id="PS51318">
    <property type="entry name" value="TAT"/>
    <property type="match status" value="1"/>
</dbReference>
<dbReference type="InterPro" id="IPR008274">
    <property type="entry name" value="AldOxase/xan_DH_MoCoBD1"/>
</dbReference>
<proteinExistence type="predicted"/>
<dbReference type="Gene3D" id="3.90.1170.50">
    <property type="entry name" value="Aldehyde oxidase/xanthine dehydrogenase, a/b hammerhead"/>
    <property type="match status" value="1"/>
</dbReference>
<comment type="caution">
    <text evidence="2">The sequence shown here is derived from an EMBL/GenBank/DDBJ whole genome shotgun (WGS) entry which is preliminary data.</text>
</comment>
<dbReference type="RefSeq" id="WP_133704177.1">
    <property type="nucleotide sequence ID" value="NZ_SNXS01000020.1"/>
</dbReference>
<evidence type="ECO:0000313" key="2">
    <source>
        <dbReference type="EMBL" id="TDP58919.1"/>
    </source>
</evidence>
<dbReference type="InterPro" id="IPR037165">
    <property type="entry name" value="AldOxase/xan_DH_Mopterin-bd_sf"/>
</dbReference>
<dbReference type="InterPro" id="IPR046867">
    <property type="entry name" value="AldOxase/xan_DH_MoCoBD2"/>
</dbReference>
<dbReference type="SUPFAM" id="SSF54665">
    <property type="entry name" value="CO dehydrogenase molybdoprotein N-domain-like"/>
    <property type="match status" value="1"/>
</dbReference>
<dbReference type="PIRSF" id="PIRSF036389">
    <property type="entry name" value="IOR_B"/>
    <property type="match status" value="1"/>
</dbReference>
<protein>
    <submittedName>
        <fullName evidence="2">Isoquinoline 1-oxidoreductase beta subunit</fullName>
    </submittedName>
</protein>
<feature type="domain" description="Aldehyde oxidase/xanthine dehydrogenase a/b hammerhead" evidence="1">
    <location>
        <begin position="195"/>
        <end position="292"/>
    </location>
</feature>
<dbReference type="Proteomes" id="UP000295361">
    <property type="component" value="Unassembled WGS sequence"/>
</dbReference>
<dbReference type="Pfam" id="PF02738">
    <property type="entry name" value="MoCoBD_1"/>
    <property type="match status" value="1"/>
</dbReference>
<reference evidence="2 3" key="1">
    <citation type="submission" date="2019-03" db="EMBL/GenBank/DDBJ databases">
        <title>Genomic Encyclopedia of Type Strains, Phase IV (KMG-IV): sequencing the most valuable type-strain genomes for metagenomic binning, comparative biology and taxonomic classification.</title>
        <authorList>
            <person name="Goeker M."/>
        </authorList>
    </citation>
    <scope>NUCLEOTIDE SEQUENCE [LARGE SCALE GENOMIC DNA]</scope>
    <source>
        <strain evidence="2 3">DSM 16998</strain>
    </source>
</reference>
<evidence type="ECO:0000313" key="3">
    <source>
        <dbReference type="Proteomes" id="UP000295361"/>
    </source>
</evidence>
<organism evidence="2 3">
    <name type="scientific">Roseateles toxinivorans</name>
    <dbReference type="NCBI Taxonomy" id="270368"/>
    <lineage>
        <taxon>Bacteria</taxon>
        <taxon>Pseudomonadati</taxon>
        <taxon>Pseudomonadota</taxon>
        <taxon>Betaproteobacteria</taxon>
        <taxon>Burkholderiales</taxon>
        <taxon>Sphaerotilaceae</taxon>
        <taxon>Roseateles</taxon>
    </lineage>
</organism>
<dbReference type="InterPro" id="IPR036856">
    <property type="entry name" value="Ald_Oxase/Xan_DH_a/b_sf"/>
</dbReference>
<dbReference type="Gene3D" id="3.30.365.10">
    <property type="entry name" value="Aldehyde oxidase/xanthine dehydrogenase, molybdopterin binding domain"/>
    <property type="match status" value="4"/>
</dbReference>
<dbReference type="Pfam" id="PF20256">
    <property type="entry name" value="MoCoBD_2"/>
    <property type="match status" value="2"/>
</dbReference>